<feature type="region of interest" description="Disordered" evidence="1">
    <location>
        <begin position="212"/>
        <end position="238"/>
    </location>
</feature>
<keyword evidence="3" id="KW-1185">Reference proteome</keyword>
<dbReference type="Proteomes" id="UP000751190">
    <property type="component" value="Unassembled WGS sequence"/>
</dbReference>
<dbReference type="AlphaFoldDB" id="A0A8J6C5K8"/>
<dbReference type="EMBL" id="JAGTXO010000055">
    <property type="protein sequence ID" value="KAG8458225.1"/>
    <property type="molecule type" value="Genomic_DNA"/>
</dbReference>
<name>A0A8J6C5K8_DIALT</name>
<proteinExistence type="predicted"/>
<reference evidence="2" key="1">
    <citation type="submission" date="2021-05" db="EMBL/GenBank/DDBJ databases">
        <title>The genome of the haptophyte Pavlova lutheri (Diacronema luteri, Pavlovales) - a model for lipid biosynthesis in eukaryotic algae.</title>
        <authorList>
            <person name="Hulatt C.J."/>
            <person name="Posewitz M.C."/>
        </authorList>
    </citation>
    <scope>NUCLEOTIDE SEQUENCE</scope>
    <source>
        <strain evidence="2">NIVA-4/92</strain>
    </source>
</reference>
<protein>
    <submittedName>
        <fullName evidence="2">Uncharacterized protein</fullName>
    </submittedName>
</protein>
<accession>A0A8J6C5K8</accession>
<comment type="caution">
    <text evidence="2">The sequence shown here is derived from an EMBL/GenBank/DDBJ whole genome shotgun (WGS) entry which is preliminary data.</text>
</comment>
<dbReference type="OrthoDB" id="10490899at2759"/>
<feature type="compositionally biased region" description="Basic residues" evidence="1">
    <location>
        <begin position="217"/>
        <end position="238"/>
    </location>
</feature>
<sequence length="238" mass="25044">MTALCPPEKLQDAYHIEAEGVCTQVCLPPALRKVAANHGVRYGMTCVGGTPLNRCTRFYLAGSRAGVRYFTFFCLEPCSASAQVCNGSTSEYNGLGHRGPARPRWAGDWWPGVPEDALETDELFCAARRAAVQPAAGAAAAPAGNGAPRGGPRLLESAPPALVREVHAVVPATAPLASAPAAHAAATVAAVKPAVADAGSLPPAAVFALAGPMRSSRQQRGRHHRSHEHRRRRLDHRV</sequence>
<organism evidence="2 3">
    <name type="scientific">Diacronema lutheri</name>
    <name type="common">Unicellular marine alga</name>
    <name type="synonym">Monochrysis lutheri</name>
    <dbReference type="NCBI Taxonomy" id="2081491"/>
    <lineage>
        <taxon>Eukaryota</taxon>
        <taxon>Haptista</taxon>
        <taxon>Haptophyta</taxon>
        <taxon>Pavlovophyceae</taxon>
        <taxon>Pavlovales</taxon>
        <taxon>Pavlovaceae</taxon>
        <taxon>Diacronema</taxon>
    </lineage>
</organism>
<evidence type="ECO:0000313" key="3">
    <source>
        <dbReference type="Proteomes" id="UP000751190"/>
    </source>
</evidence>
<evidence type="ECO:0000256" key="1">
    <source>
        <dbReference type="SAM" id="MobiDB-lite"/>
    </source>
</evidence>
<gene>
    <name evidence="2" type="ORF">KFE25_001517</name>
</gene>
<evidence type="ECO:0000313" key="2">
    <source>
        <dbReference type="EMBL" id="KAG8458225.1"/>
    </source>
</evidence>